<dbReference type="EMBL" id="RIAR02000001">
    <property type="protein sequence ID" value="NSL88370.1"/>
    <property type="molecule type" value="Genomic_DNA"/>
</dbReference>
<dbReference type="OrthoDB" id="8450910at2"/>
<dbReference type="Pfam" id="PF13619">
    <property type="entry name" value="KTSC"/>
    <property type="match status" value="1"/>
</dbReference>
<reference evidence="1" key="1">
    <citation type="submission" date="2020-05" db="EMBL/GenBank/DDBJ databases">
        <title>Chitinophaga laudate sp. nov., isolated from a tropical peat swamp.</title>
        <authorList>
            <person name="Goh C.B.S."/>
            <person name="Lee M.S."/>
            <person name="Parimannan S."/>
            <person name="Pasbakhsh P."/>
            <person name="Yule C.M."/>
            <person name="Rajandas H."/>
            <person name="Loke S."/>
            <person name="Croft L."/>
            <person name="Tan J.B.L."/>
        </authorList>
    </citation>
    <scope>NUCLEOTIDE SEQUENCE</scope>
    <source>
        <strain evidence="1">Mgbs1</strain>
    </source>
</reference>
<dbReference type="AlphaFoldDB" id="A0A433WG33"/>
<evidence type="ECO:0000313" key="2">
    <source>
        <dbReference type="Proteomes" id="UP000281028"/>
    </source>
</evidence>
<dbReference type="InterPro" id="IPR025309">
    <property type="entry name" value="KTSC_dom"/>
</dbReference>
<protein>
    <submittedName>
        <fullName evidence="1">KTSC domain-containing protein</fullName>
    </submittedName>
</protein>
<name>A0A433WG33_9BACT</name>
<sequence length="65" mass="7689">MPSSVIRKYDYDPENAVLRILFVSGAIYDYLDVPESVYKSMKQTISKGIFFNQEIKDKYTFRKIK</sequence>
<gene>
    <name evidence="1" type="ORF">ECE50_016140</name>
</gene>
<evidence type="ECO:0000313" key="1">
    <source>
        <dbReference type="EMBL" id="NSL88370.1"/>
    </source>
</evidence>
<accession>A0A433WG33</accession>
<dbReference type="Proteomes" id="UP000281028">
    <property type="component" value="Unassembled WGS sequence"/>
</dbReference>
<organism evidence="1 2">
    <name type="scientific">Chitinophaga solisilvae</name>
    <dbReference type="NCBI Taxonomy" id="1233460"/>
    <lineage>
        <taxon>Bacteria</taxon>
        <taxon>Pseudomonadati</taxon>
        <taxon>Bacteroidota</taxon>
        <taxon>Chitinophagia</taxon>
        <taxon>Chitinophagales</taxon>
        <taxon>Chitinophagaceae</taxon>
        <taxon>Chitinophaga</taxon>
    </lineage>
</organism>
<keyword evidence="2" id="KW-1185">Reference proteome</keyword>
<proteinExistence type="predicted"/>
<comment type="caution">
    <text evidence="1">The sequence shown here is derived from an EMBL/GenBank/DDBJ whole genome shotgun (WGS) entry which is preliminary data.</text>
</comment>